<comment type="similarity">
    <text evidence="4">Belongs to the RNase H family.</text>
</comment>
<comment type="cofactor">
    <cofactor evidence="2">
        <name>Mg(2+)</name>
        <dbReference type="ChEBI" id="CHEBI:18420"/>
    </cofactor>
</comment>
<dbReference type="PROSITE" id="PS50879">
    <property type="entry name" value="RNASE_H_1"/>
    <property type="match status" value="1"/>
</dbReference>
<comment type="catalytic activity">
    <reaction evidence="1">
        <text>Endonucleolytic cleavage to 5'-phosphomonoester.</text>
        <dbReference type="EC" id="3.1.26.4"/>
    </reaction>
</comment>
<dbReference type="InterPro" id="IPR037056">
    <property type="entry name" value="RNase_H1_N_sf"/>
</dbReference>
<gene>
    <name evidence="14" type="ORF">BS47DRAFT_1324331</name>
</gene>
<dbReference type="CDD" id="cd09280">
    <property type="entry name" value="RNase_HI_eukaryote_like"/>
    <property type="match status" value="1"/>
</dbReference>
<reference evidence="14" key="1">
    <citation type="journal article" date="2020" name="Nat. Commun.">
        <title>Large-scale genome sequencing of mycorrhizal fungi provides insights into the early evolution of symbiotic traits.</title>
        <authorList>
            <person name="Miyauchi S."/>
            <person name="Kiss E."/>
            <person name="Kuo A."/>
            <person name="Drula E."/>
            <person name="Kohler A."/>
            <person name="Sanchez-Garcia M."/>
            <person name="Morin E."/>
            <person name="Andreopoulos B."/>
            <person name="Barry K.W."/>
            <person name="Bonito G."/>
            <person name="Buee M."/>
            <person name="Carver A."/>
            <person name="Chen C."/>
            <person name="Cichocki N."/>
            <person name="Clum A."/>
            <person name="Culley D."/>
            <person name="Crous P.W."/>
            <person name="Fauchery L."/>
            <person name="Girlanda M."/>
            <person name="Hayes R.D."/>
            <person name="Keri Z."/>
            <person name="LaButti K."/>
            <person name="Lipzen A."/>
            <person name="Lombard V."/>
            <person name="Magnuson J."/>
            <person name="Maillard F."/>
            <person name="Murat C."/>
            <person name="Nolan M."/>
            <person name="Ohm R.A."/>
            <person name="Pangilinan J."/>
            <person name="Pereira M.F."/>
            <person name="Perotto S."/>
            <person name="Peter M."/>
            <person name="Pfister S."/>
            <person name="Riley R."/>
            <person name="Sitrit Y."/>
            <person name="Stielow J.B."/>
            <person name="Szollosi G."/>
            <person name="Zifcakova L."/>
            <person name="Stursova M."/>
            <person name="Spatafora J.W."/>
            <person name="Tedersoo L."/>
            <person name="Vaario L.M."/>
            <person name="Yamada A."/>
            <person name="Yan M."/>
            <person name="Wang P."/>
            <person name="Xu J."/>
            <person name="Bruns T."/>
            <person name="Baldrian P."/>
            <person name="Vilgalys R."/>
            <person name="Dunand C."/>
            <person name="Henrissat B."/>
            <person name="Grigoriev I.V."/>
            <person name="Hibbett D."/>
            <person name="Nagy L.G."/>
            <person name="Martin F.M."/>
        </authorList>
    </citation>
    <scope>NUCLEOTIDE SEQUENCE</scope>
    <source>
        <strain evidence="14">UP504</strain>
    </source>
</reference>
<dbReference type="InterPro" id="IPR011320">
    <property type="entry name" value="RNase_H1_N"/>
</dbReference>
<evidence type="ECO:0000256" key="5">
    <source>
        <dbReference type="ARBA" id="ARBA00012180"/>
    </source>
</evidence>
<feature type="compositionally biased region" description="Polar residues" evidence="12">
    <location>
        <begin position="87"/>
        <end position="96"/>
    </location>
</feature>
<evidence type="ECO:0000256" key="3">
    <source>
        <dbReference type="ARBA" id="ARBA00004065"/>
    </source>
</evidence>
<dbReference type="Gene3D" id="3.30.420.10">
    <property type="entry name" value="Ribonuclease H-like superfamily/Ribonuclease H"/>
    <property type="match status" value="1"/>
</dbReference>
<evidence type="ECO:0000256" key="8">
    <source>
        <dbReference type="ARBA" id="ARBA00022723"/>
    </source>
</evidence>
<feature type="region of interest" description="Disordered" evidence="12">
    <location>
        <begin position="58"/>
        <end position="98"/>
    </location>
</feature>
<dbReference type="SUPFAM" id="SSF55658">
    <property type="entry name" value="L9 N-domain-like"/>
    <property type="match status" value="1"/>
</dbReference>
<evidence type="ECO:0000256" key="10">
    <source>
        <dbReference type="ARBA" id="ARBA00022801"/>
    </source>
</evidence>
<dbReference type="OrthoDB" id="245563at2759"/>
<dbReference type="Gene3D" id="3.40.970.10">
    <property type="entry name" value="Ribonuclease H1, N-terminal domain"/>
    <property type="match status" value="1"/>
</dbReference>
<dbReference type="InterPro" id="IPR012337">
    <property type="entry name" value="RNaseH-like_sf"/>
</dbReference>
<dbReference type="GO" id="GO:0046872">
    <property type="term" value="F:metal ion binding"/>
    <property type="evidence" value="ECO:0007669"/>
    <property type="project" value="UniProtKB-KW"/>
</dbReference>
<dbReference type="GO" id="GO:0004523">
    <property type="term" value="F:RNA-DNA hybrid ribonuclease activity"/>
    <property type="evidence" value="ECO:0007669"/>
    <property type="project" value="UniProtKB-EC"/>
</dbReference>
<dbReference type="Pfam" id="PF01693">
    <property type="entry name" value="Cauli_VI"/>
    <property type="match status" value="1"/>
</dbReference>
<keyword evidence="8" id="KW-0479">Metal-binding</keyword>
<dbReference type="EMBL" id="MU128916">
    <property type="protein sequence ID" value="KAF9519636.1"/>
    <property type="molecule type" value="Genomic_DNA"/>
</dbReference>
<evidence type="ECO:0000313" key="14">
    <source>
        <dbReference type="EMBL" id="KAF9519636.1"/>
    </source>
</evidence>
<keyword evidence="10" id="KW-0378">Hydrolase</keyword>
<keyword evidence="15" id="KW-1185">Reference proteome</keyword>
<evidence type="ECO:0000256" key="12">
    <source>
        <dbReference type="SAM" id="MobiDB-lite"/>
    </source>
</evidence>
<comment type="caution">
    <text evidence="14">The sequence shown here is derived from an EMBL/GenBank/DDBJ whole genome shotgun (WGS) entry which is preliminary data.</text>
</comment>
<dbReference type="Proteomes" id="UP000886523">
    <property type="component" value="Unassembled WGS sequence"/>
</dbReference>
<organism evidence="14 15">
    <name type="scientific">Hydnum rufescens UP504</name>
    <dbReference type="NCBI Taxonomy" id="1448309"/>
    <lineage>
        <taxon>Eukaryota</taxon>
        <taxon>Fungi</taxon>
        <taxon>Dikarya</taxon>
        <taxon>Basidiomycota</taxon>
        <taxon>Agaricomycotina</taxon>
        <taxon>Agaricomycetes</taxon>
        <taxon>Cantharellales</taxon>
        <taxon>Hydnaceae</taxon>
        <taxon>Hydnum</taxon>
    </lineage>
</organism>
<keyword evidence="7" id="KW-0540">Nuclease</keyword>
<evidence type="ECO:0000259" key="13">
    <source>
        <dbReference type="PROSITE" id="PS50879"/>
    </source>
</evidence>
<dbReference type="PANTHER" id="PTHR10642">
    <property type="entry name" value="RIBONUCLEASE H1"/>
    <property type="match status" value="1"/>
</dbReference>
<dbReference type="InterPro" id="IPR050092">
    <property type="entry name" value="RNase_H"/>
</dbReference>
<evidence type="ECO:0000256" key="9">
    <source>
        <dbReference type="ARBA" id="ARBA00022759"/>
    </source>
</evidence>
<evidence type="ECO:0000256" key="1">
    <source>
        <dbReference type="ARBA" id="ARBA00000077"/>
    </source>
</evidence>
<feature type="domain" description="RNase H type-1" evidence="13">
    <location>
        <begin position="112"/>
        <end position="260"/>
    </location>
</feature>
<evidence type="ECO:0000256" key="2">
    <source>
        <dbReference type="ARBA" id="ARBA00001946"/>
    </source>
</evidence>
<dbReference type="GO" id="GO:0003676">
    <property type="term" value="F:nucleic acid binding"/>
    <property type="evidence" value="ECO:0007669"/>
    <property type="project" value="InterPro"/>
</dbReference>
<keyword evidence="9" id="KW-0255">Endonuclease</keyword>
<feature type="compositionally biased region" description="Polar residues" evidence="12">
    <location>
        <begin position="58"/>
        <end position="78"/>
    </location>
</feature>
<accession>A0A9P6DYM0</accession>
<evidence type="ECO:0000256" key="7">
    <source>
        <dbReference type="ARBA" id="ARBA00022722"/>
    </source>
</evidence>
<dbReference type="InterPro" id="IPR036397">
    <property type="entry name" value="RNaseH_sf"/>
</dbReference>
<proteinExistence type="inferred from homology"/>
<evidence type="ECO:0000256" key="4">
    <source>
        <dbReference type="ARBA" id="ARBA00005300"/>
    </source>
</evidence>
<name>A0A9P6DYM0_9AGAM</name>
<dbReference type="EC" id="3.1.26.4" evidence="5"/>
<evidence type="ECO:0000256" key="11">
    <source>
        <dbReference type="ARBA" id="ARBA00022842"/>
    </source>
</evidence>
<sequence length="341" mass="37401">MGRAAKASGFYAVKAGRVPGVYDTWRCEAQIKGFSAAKYKKFSTRSEAEIFAFGQSSTTTNASTSPVTGASKSPTSMRTKPYDRPVSTMTANNSPERMQRRQRILEALAMVAAEWIEVYTDGACRGNGKAGSTAGVGVWFGPGHTKNLSERCPGVQTNNRAELIAIIRALEMTPRAQKPIYITHFWPLTLLGVESWLWKWKANNFQTANNKPVMNASLIMYLDALLSAKAPGTVKLVHVKAHIGLEGNEGADSLAGEGCTKPWREEYPGEWDISKVEGRDGSQAPAKKIDIEVSIRPRQVVGFKLPPPPFLMAFLVSKIDPNDILSAEELAEMERTQNFDS</sequence>
<comment type="function">
    <text evidence="3">Endonuclease that specifically degrades the RNA of RNA-DNA hybrids.</text>
</comment>
<keyword evidence="11" id="KW-0460">Magnesium</keyword>
<dbReference type="FunFam" id="3.40.970.10:FF:000002">
    <property type="entry name" value="Ribonuclease H"/>
    <property type="match status" value="1"/>
</dbReference>
<protein>
    <recommendedName>
        <fullName evidence="6">Ribonuclease H</fullName>
        <ecNumber evidence="5">3.1.26.4</ecNumber>
    </recommendedName>
</protein>
<dbReference type="InterPro" id="IPR009027">
    <property type="entry name" value="Ribosomal_bL9/RNase_H1_N"/>
</dbReference>
<dbReference type="PANTHER" id="PTHR10642:SF26">
    <property type="entry name" value="RIBONUCLEASE H1"/>
    <property type="match status" value="1"/>
</dbReference>
<dbReference type="Pfam" id="PF00075">
    <property type="entry name" value="RNase_H"/>
    <property type="match status" value="1"/>
</dbReference>
<dbReference type="InterPro" id="IPR002156">
    <property type="entry name" value="RNaseH_domain"/>
</dbReference>
<evidence type="ECO:0000313" key="15">
    <source>
        <dbReference type="Proteomes" id="UP000886523"/>
    </source>
</evidence>
<dbReference type="AlphaFoldDB" id="A0A9P6DYM0"/>
<evidence type="ECO:0000256" key="6">
    <source>
        <dbReference type="ARBA" id="ARBA00017721"/>
    </source>
</evidence>
<dbReference type="GO" id="GO:0043137">
    <property type="term" value="P:DNA replication, removal of RNA primer"/>
    <property type="evidence" value="ECO:0007669"/>
    <property type="project" value="TreeGrafter"/>
</dbReference>
<dbReference type="SUPFAM" id="SSF53098">
    <property type="entry name" value="Ribonuclease H-like"/>
    <property type="match status" value="1"/>
</dbReference>